<comment type="caution">
    <text evidence="1">The sequence shown here is derived from an EMBL/GenBank/DDBJ whole genome shotgun (WGS) entry which is preliminary data.</text>
</comment>
<name>A0AAD4E415_9AGAM</name>
<evidence type="ECO:0000313" key="1">
    <source>
        <dbReference type="EMBL" id="KAG1899333.1"/>
    </source>
</evidence>
<dbReference type="GeneID" id="64669527"/>
<proteinExistence type="predicted"/>
<dbReference type="AlphaFoldDB" id="A0AAD4E415"/>
<protein>
    <submittedName>
        <fullName evidence="1">Uncharacterized protein</fullName>
    </submittedName>
</protein>
<evidence type="ECO:0000313" key="2">
    <source>
        <dbReference type="Proteomes" id="UP001195769"/>
    </source>
</evidence>
<dbReference type="Proteomes" id="UP001195769">
    <property type="component" value="Unassembled WGS sequence"/>
</dbReference>
<reference evidence="1" key="1">
    <citation type="journal article" date="2020" name="New Phytol.">
        <title>Comparative genomics reveals dynamic genome evolution in host specialist ectomycorrhizal fungi.</title>
        <authorList>
            <person name="Lofgren L.A."/>
            <person name="Nguyen N.H."/>
            <person name="Vilgalys R."/>
            <person name="Ruytinx J."/>
            <person name="Liao H.L."/>
            <person name="Branco S."/>
            <person name="Kuo A."/>
            <person name="LaButti K."/>
            <person name="Lipzen A."/>
            <person name="Andreopoulos W."/>
            <person name="Pangilinan J."/>
            <person name="Riley R."/>
            <person name="Hundley H."/>
            <person name="Na H."/>
            <person name="Barry K."/>
            <person name="Grigoriev I.V."/>
            <person name="Stajich J.E."/>
            <person name="Kennedy P.G."/>
        </authorList>
    </citation>
    <scope>NUCLEOTIDE SEQUENCE</scope>
    <source>
        <strain evidence="1">FC203</strain>
    </source>
</reference>
<gene>
    <name evidence="1" type="ORF">F5891DRAFT_954015</name>
</gene>
<feature type="non-terminal residue" evidence="1">
    <location>
        <position position="1"/>
    </location>
</feature>
<keyword evidence="2" id="KW-1185">Reference proteome</keyword>
<dbReference type="RefSeq" id="XP_041224909.1">
    <property type="nucleotide sequence ID" value="XM_041375229.1"/>
</dbReference>
<dbReference type="EMBL" id="JABBWK010000033">
    <property type="protein sequence ID" value="KAG1899333.1"/>
    <property type="molecule type" value="Genomic_DNA"/>
</dbReference>
<organism evidence="1 2">
    <name type="scientific">Suillus fuscotomentosus</name>
    <dbReference type="NCBI Taxonomy" id="1912939"/>
    <lineage>
        <taxon>Eukaryota</taxon>
        <taxon>Fungi</taxon>
        <taxon>Dikarya</taxon>
        <taxon>Basidiomycota</taxon>
        <taxon>Agaricomycotina</taxon>
        <taxon>Agaricomycetes</taxon>
        <taxon>Agaricomycetidae</taxon>
        <taxon>Boletales</taxon>
        <taxon>Suillineae</taxon>
        <taxon>Suillaceae</taxon>
        <taxon>Suillus</taxon>
    </lineage>
</organism>
<sequence>IIHIDTIYCAVHLIPVYGTDFLSWELKFYHSYDAFQLYYVNNYADHHAFEIAF</sequence>
<accession>A0AAD4E415</accession>